<name>A0ABS4U1X7_9PSEU</name>
<accession>A0ABS4U1X7</accession>
<comment type="caution">
    <text evidence="1">The sequence shown here is derived from an EMBL/GenBank/DDBJ whole genome shotgun (WGS) entry which is preliminary data.</text>
</comment>
<reference evidence="1 2" key="1">
    <citation type="submission" date="2021-03" db="EMBL/GenBank/DDBJ databases">
        <title>Sequencing the genomes of 1000 actinobacteria strains.</title>
        <authorList>
            <person name="Klenk H.-P."/>
        </authorList>
    </citation>
    <scope>NUCLEOTIDE SEQUENCE [LARGE SCALE GENOMIC DNA]</scope>
    <source>
        <strain evidence="1 2">DSM 46670</strain>
    </source>
</reference>
<evidence type="ECO:0000313" key="2">
    <source>
        <dbReference type="Proteomes" id="UP001519332"/>
    </source>
</evidence>
<evidence type="ECO:0000313" key="1">
    <source>
        <dbReference type="EMBL" id="MBP2330616.1"/>
    </source>
</evidence>
<dbReference type="Proteomes" id="UP001519332">
    <property type="component" value="Unassembled WGS sequence"/>
</dbReference>
<sequence length="183" mass="20010">MVTHIAFRPNEHYDRDQASDGLSRYGAYLAQKRGMFRDLDNDQPTEDALEFSAAAWEIAQSPIMSPGYVTVHPRIQSADATWDDEHRLAIAVAVARDDVLMGAQLLRRARGWAHDRISGGWYDPQDCAVLTALCLVTIRVPILAGDLPLPEFRDTIPVTVTAKAAVAAICTVLNPVVSAVLDG</sequence>
<proteinExistence type="predicted"/>
<keyword evidence="2" id="KW-1185">Reference proteome</keyword>
<protein>
    <submittedName>
        <fullName evidence="1">Uncharacterized protein</fullName>
    </submittedName>
</protein>
<organism evidence="1 2">
    <name type="scientific">Kibdelosporangium banguiense</name>
    <dbReference type="NCBI Taxonomy" id="1365924"/>
    <lineage>
        <taxon>Bacteria</taxon>
        <taxon>Bacillati</taxon>
        <taxon>Actinomycetota</taxon>
        <taxon>Actinomycetes</taxon>
        <taxon>Pseudonocardiales</taxon>
        <taxon>Pseudonocardiaceae</taxon>
        <taxon>Kibdelosporangium</taxon>
    </lineage>
</organism>
<gene>
    <name evidence="1" type="ORF">JOF56_011001</name>
</gene>
<dbReference type="EMBL" id="JAGINW010000001">
    <property type="protein sequence ID" value="MBP2330616.1"/>
    <property type="molecule type" value="Genomic_DNA"/>
</dbReference>
<dbReference type="RefSeq" id="WP_209647221.1">
    <property type="nucleotide sequence ID" value="NZ_JAGINW010000001.1"/>
</dbReference>